<dbReference type="SUPFAM" id="SSF55469">
    <property type="entry name" value="FMN-dependent nitroreductase-like"/>
    <property type="match status" value="1"/>
</dbReference>
<evidence type="ECO:0000256" key="1">
    <source>
        <dbReference type="SAM" id="MobiDB-lite"/>
    </source>
</evidence>
<dbReference type="InParanoid" id="Q74AF0"/>
<keyword evidence="5" id="KW-1185">Reference proteome</keyword>
<dbReference type="HOGENOM" id="CLU_059362_1_0_7"/>
<dbReference type="CDD" id="cd02142">
    <property type="entry name" value="McbC_SagB-like_oxidoreductase"/>
    <property type="match status" value="1"/>
</dbReference>
<proteinExistence type="predicted"/>
<dbReference type="InterPro" id="IPR000415">
    <property type="entry name" value="Nitroreductase-like"/>
</dbReference>
<dbReference type="GO" id="GO:0016491">
    <property type="term" value="F:oxidoreductase activity"/>
    <property type="evidence" value="ECO:0007669"/>
    <property type="project" value="InterPro"/>
</dbReference>
<feature type="signal peptide" evidence="2">
    <location>
        <begin position="1"/>
        <end position="25"/>
    </location>
</feature>
<organism evidence="4 5">
    <name type="scientific">Geobacter sulfurreducens (strain ATCC 51573 / DSM 12127 / PCA)</name>
    <dbReference type="NCBI Taxonomy" id="243231"/>
    <lineage>
        <taxon>Bacteria</taxon>
        <taxon>Pseudomonadati</taxon>
        <taxon>Thermodesulfobacteriota</taxon>
        <taxon>Desulfuromonadia</taxon>
        <taxon>Geobacterales</taxon>
        <taxon>Geobacteraceae</taxon>
        <taxon>Geobacter</taxon>
    </lineage>
</organism>
<accession>Q74AF0</accession>
<dbReference type="STRING" id="243231.GSU2426"/>
<dbReference type="Gene3D" id="3.40.109.10">
    <property type="entry name" value="NADH Oxidase"/>
    <property type="match status" value="1"/>
</dbReference>
<evidence type="ECO:0000313" key="5">
    <source>
        <dbReference type="Proteomes" id="UP000000577"/>
    </source>
</evidence>
<sequence length="284" mass="29914">MMSVARIVAAGALGLLLAAPVAVFADESGAIPLPPPRTEGGKPLMDALRERKSSREFSKEALSPRRLSDLLWAAFGINRPDTGGRTAPSAMNRQEIDIYVATADGLYLYDARGHRLIRKGTGDIRELTGQQPFVVGAPVNLIYVADYGRMGEARGEDKAFYAAVATGAVSQNVYLFCASEGLATVVRASLDAPALAKAMGLRNEQRIVLAQSVGLSGTKAEPAKPAVKRTPAPEAIWSTPARVDGPPTSGAPEDAVTAPPQTPATTSPNPLGQPKLTIEKPTEY</sequence>
<evidence type="ECO:0000259" key="3">
    <source>
        <dbReference type="Pfam" id="PF00881"/>
    </source>
</evidence>
<evidence type="ECO:0000313" key="4">
    <source>
        <dbReference type="EMBL" id="AAR35799.1"/>
    </source>
</evidence>
<name>Q74AF0_GEOSL</name>
<feature type="chain" id="PRO_5004284888" evidence="2">
    <location>
        <begin position="26"/>
        <end position="284"/>
    </location>
</feature>
<feature type="compositionally biased region" description="Low complexity" evidence="1">
    <location>
        <begin position="255"/>
        <end position="270"/>
    </location>
</feature>
<gene>
    <name evidence="4" type="ordered locus">GSU2426</name>
</gene>
<dbReference type="SMR" id="Q74AF0"/>
<dbReference type="Proteomes" id="UP000000577">
    <property type="component" value="Chromosome"/>
</dbReference>
<keyword evidence="2" id="KW-0732">Signal</keyword>
<protein>
    <submittedName>
        <fullName evidence="4">McbC-like oxidoreductase for polypeptide thioester cyclization</fullName>
    </submittedName>
</protein>
<feature type="region of interest" description="Disordered" evidence="1">
    <location>
        <begin position="219"/>
        <end position="284"/>
    </location>
</feature>
<dbReference type="PANTHER" id="PTHR43745:SF2">
    <property type="entry name" value="NITROREDUCTASE MJ1384-RELATED"/>
    <property type="match status" value="1"/>
</dbReference>
<dbReference type="OrthoDB" id="9801593at2"/>
<dbReference type="InterPro" id="IPR029479">
    <property type="entry name" value="Nitroreductase"/>
</dbReference>
<dbReference type="Pfam" id="PF00881">
    <property type="entry name" value="Nitroreductase"/>
    <property type="match status" value="1"/>
</dbReference>
<dbReference type="PANTHER" id="PTHR43745">
    <property type="entry name" value="NITROREDUCTASE MJ1384-RELATED"/>
    <property type="match status" value="1"/>
</dbReference>
<dbReference type="PATRIC" id="fig|243231.5.peg.2454"/>
<evidence type="ECO:0000256" key="2">
    <source>
        <dbReference type="SAM" id="SignalP"/>
    </source>
</evidence>
<dbReference type="RefSeq" id="WP_010943063.1">
    <property type="nucleotide sequence ID" value="NC_002939.5"/>
</dbReference>
<dbReference type="eggNOG" id="COG0778">
    <property type="taxonomic scope" value="Bacteria"/>
</dbReference>
<reference evidence="4 5" key="1">
    <citation type="journal article" date="2003" name="Science">
        <title>Genome of Geobacter sulfurreducens: metal reduction in subsurface environments.</title>
        <authorList>
            <person name="Methe B.A."/>
            <person name="Nelson K.E."/>
            <person name="Eisen J.A."/>
            <person name="Paulsen I.T."/>
            <person name="Nelson W."/>
            <person name="Heidelberg J.F."/>
            <person name="Wu D."/>
            <person name="Wu M."/>
            <person name="Ward N."/>
            <person name="Beanan M.J."/>
            <person name="Dodson R.J."/>
            <person name="Madupu R."/>
            <person name="Brinkac L.M."/>
            <person name="Daugherty S.C."/>
            <person name="DeBoy R.T."/>
            <person name="Durkin A.S."/>
            <person name="Gwinn M."/>
            <person name="Kolonay J.F."/>
            <person name="Sullivan S.A."/>
            <person name="Haft D.H."/>
            <person name="Selengut J."/>
            <person name="Davidsen T.M."/>
            <person name="Zafar N."/>
            <person name="White O."/>
            <person name="Tran B."/>
            <person name="Romero C."/>
            <person name="Forberger H.A."/>
            <person name="Weidman J."/>
            <person name="Khouri H."/>
            <person name="Feldblyum T.V."/>
            <person name="Utterback T.R."/>
            <person name="Van Aken S.E."/>
            <person name="Lovley D.R."/>
            <person name="Fraser C.M."/>
        </authorList>
    </citation>
    <scope>NUCLEOTIDE SEQUENCE [LARGE SCALE GENOMIC DNA]</scope>
    <source>
        <strain evidence="5">ATCC 51573 / DSM 12127 / PCA</strain>
    </source>
</reference>
<dbReference type="EMBL" id="AE017180">
    <property type="protein sequence ID" value="AAR35799.1"/>
    <property type="molecule type" value="Genomic_DNA"/>
</dbReference>
<dbReference type="InterPro" id="IPR052544">
    <property type="entry name" value="Bacteriocin_Proc_Enz"/>
</dbReference>
<dbReference type="AlphaFoldDB" id="Q74AF0"/>
<dbReference type="EnsemblBacteria" id="AAR35799">
    <property type="protein sequence ID" value="AAR35799"/>
    <property type="gene ID" value="GSU2426"/>
</dbReference>
<reference evidence="4 5" key="2">
    <citation type="journal article" date="2012" name="BMC Genomics">
        <title>Comparative genomic analysis of Geobacter sulfurreducens KN400, a strain with enhanced capacity for extracellular electron transfer and electricity production.</title>
        <authorList>
            <person name="Butler J.E."/>
            <person name="Young N.D."/>
            <person name="Aklujkar M."/>
            <person name="Lovley D.R."/>
        </authorList>
    </citation>
    <scope>NUCLEOTIDE SEQUENCE [LARGE SCALE GENOMIC DNA]</scope>
    <source>
        <strain evidence="5">ATCC 51573 / DSM 12127 / PCA</strain>
    </source>
</reference>
<dbReference type="KEGG" id="gsu:GSU2426"/>
<feature type="domain" description="Nitroreductase" evidence="3">
    <location>
        <begin position="48"/>
        <end position="214"/>
    </location>
</feature>